<dbReference type="AlphaFoldDB" id="A0A1I1TP86"/>
<evidence type="ECO:0000313" key="1">
    <source>
        <dbReference type="EMBL" id="SFD60442.1"/>
    </source>
</evidence>
<gene>
    <name evidence="1" type="ORF">SAMN04487792_1541</name>
</gene>
<dbReference type="STRING" id="1505723.SAMN04487792_1541"/>
<organism evidence="1 2">
    <name type="scientific">Lactobacillus bombicola</name>
    <dbReference type="NCBI Taxonomy" id="1505723"/>
    <lineage>
        <taxon>Bacteria</taxon>
        <taxon>Bacillati</taxon>
        <taxon>Bacillota</taxon>
        <taxon>Bacilli</taxon>
        <taxon>Lactobacillales</taxon>
        <taxon>Lactobacillaceae</taxon>
        <taxon>Lactobacillus</taxon>
    </lineage>
</organism>
<evidence type="ECO:0000313" key="2">
    <source>
        <dbReference type="Proteomes" id="UP000199599"/>
    </source>
</evidence>
<dbReference type="EMBL" id="FOMN01000011">
    <property type="protein sequence ID" value="SFD60442.1"/>
    <property type="molecule type" value="Genomic_DNA"/>
</dbReference>
<dbReference type="RefSeq" id="WP_090094004.1">
    <property type="nucleotide sequence ID" value="NZ_CBCRVU010000001.1"/>
</dbReference>
<name>A0A1I1TP86_9LACO</name>
<proteinExistence type="predicted"/>
<dbReference type="Proteomes" id="UP000199599">
    <property type="component" value="Unassembled WGS sequence"/>
</dbReference>
<sequence>MRLSQKVWDLIHKIEDKYGTLVIPDDNPLMVKLHKEMGVAQEFVKHDYDKEIIRLIKLGYNYREISAKVGHNPSACRRIAVLYGYHTRPVFKYVVNPENQPEIYLAATTNLQYFGISQSNHSNEVYKRMRKHINLITKRTHWCDIPQGGRYMVPKNNTKIFIKE</sequence>
<protein>
    <submittedName>
        <fullName evidence="1">Uncharacterized protein</fullName>
    </submittedName>
</protein>
<accession>A0A1I1TP86</accession>
<reference evidence="2" key="1">
    <citation type="submission" date="2016-10" db="EMBL/GenBank/DDBJ databases">
        <authorList>
            <person name="Varghese N."/>
            <person name="Submissions S."/>
        </authorList>
    </citation>
    <scope>NUCLEOTIDE SEQUENCE [LARGE SCALE GENOMIC DNA]</scope>
    <source>
        <strain evidence="2">R-53102</strain>
    </source>
</reference>